<evidence type="ECO:0000313" key="1">
    <source>
        <dbReference type="EMBL" id="KFA03478.1"/>
    </source>
</evidence>
<dbReference type="RefSeq" id="WP_010365084.1">
    <property type="nucleotide sequence ID" value="NZ_AKBN02000037.1"/>
</dbReference>
<name>A0A836P5E9_XANVA</name>
<protein>
    <submittedName>
        <fullName evidence="1">Filamentous hemagglutinin</fullName>
    </submittedName>
</protein>
<dbReference type="EMBL" id="AKBN01000151">
    <property type="protein sequence ID" value="KFA03478.1"/>
    <property type="molecule type" value="Genomic_DNA"/>
</dbReference>
<accession>A0A836P5E9</accession>
<comment type="caution">
    <text evidence="1">The sequence shown here is derived from an EMBL/GenBank/DDBJ whole genome shotgun (WGS) entry which is preliminary data.</text>
</comment>
<gene>
    <name evidence="1" type="ORF">A11K_0103265</name>
</gene>
<proteinExistence type="predicted"/>
<organism evidence="1">
    <name type="scientific">Xanthomonas vasicola pv. vasculorum NCPPB 890</name>
    <dbReference type="NCBI Taxonomy" id="1184265"/>
    <lineage>
        <taxon>Bacteria</taxon>
        <taxon>Pseudomonadati</taxon>
        <taxon>Pseudomonadota</taxon>
        <taxon>Gammaproteobacteria</taxon>
        <taxon>Lysobacterales</taxon>
        <taxon>Lysobacteraceae</taxon>
        <taxon>Xanthomonas</taxon>
    </lineage>
</organism>
<dbReference type="AlphaFoldDB" id="A0A836P5E9"/>
<reference evidence="1" key="1">
    <citation type="submission" date="2012-05" db="EMBL/GenBank/DDBJ databases">
        <authorList>
            <person name="Studholme D.J."/>
            <person name="Wasukira A."/>
            <person name="Grant M."/>
        </authorList>
    </citation>
    <scope>NUCLEOTIDE SEQUENCE [LARGE SCALE GENOMIC DNA]</scope>
    <source>
        <strain evidence="1">NCPPB 890</strain>
    </source>
</reference>
<sequence length="69" mass="7005">MDNGGALLAGANFDAHVLGTLTNTGSIAGRQLVSLDAGRIEHLGGRISGNQVALTSASDIDIQGRACER</sequence>